<reference evidence="2" key="1">
    <citation type="submission" date="2016-11" db="EMBL/GenBank/DDBJ databases">
        <authorList>
            <person name="Varghese N."/>
            <person name="Submissions S."/>
        </authorList>
    </citation>
    <scope>NUCLEOTIDE SEQUENCE [LARGE SCALE GENOMIC DNA]</scope>
    <source>
        <strain evidence="2">DSM 18829</strain>
    </source>
</reference>
<proteinExistence type="predicted"/>
<gene>
    <name evidence="1" type="ORF">SAMN05444363_0870</name>
</gene>
<sequence>MSYFLFNKPLVTKNEFIRHICCIKSLIMKKIIFTISTILISAFSFAQDFQGMAVYESKTSTADFKSRMEENKDITPEMRKMIEERMKSVFEKTFFLNFDKSASIYKEEEKLEAPGTQGGGFRMMGSMMGGGGTHYKNIKEKTFAIDKEMMGKEFLIQDTLPNLKWKLSQETKQIGDYLCFKATTTQKATKSDFRNFRMKKAEENKDKKPTTDIMKEGELPKEIEVVAWYTPEIPVSTGPENYQGLPGLILEVSAGKTTILCSKVVMNVKDKKEIKAPNKGKVVTQKEYDEIVTKKMEELREMNQGRGGMQMRIGG</sequence>
<dbReference type="AlphaFoldDB" id="A0A1M6BPR8"/>
<name>A0A1M6BPR8_9FLAO</name>
<dbReference type="EMBL" id="FQZI01000001">
    <property type="protein sequence ID" value="SHI50533.1"/>
    <property type="molecule type" value="Genomic_DNA"/>
</dbReference>
<evidence type="ECO:0000313" key="2">
    <source>
        <dbReference type="Proteomes" id="UP000184488"/>
    </source>
</evidence>
<protein>
    <submittedName>
        <fullName evidence="1">GLPGLI family protein</fullName>
    </submittedName>
</protein>
<dbReference type="InterPro" id="IPR005901">
    <property type="entry name" value="GLPGLI"/>
</dbReference>
<keyword evidence="2" id="KW-1185">Reference proteome</keyword>
<dbReference type="NCBIfam" id="TIGR01200">
    <property type="entry name" value="GLPGLI"/>
    <property type="match status" value="1"/>
</dbReference>
<dbReference type="Pfam" id="PF09697">
    <property type="entry name" value="Porph_ging"/>
    <property type="match status" value="1"/>
</dbReference>
<evidence type="ECO:0000313" key="1">
    <source>
        <dbReference type="EMBL" id="SHI50533.1"/>
    </source>
</evidence>
<dbReference type="Proteomes" id="UP000184488">
    <property type="component" value="Unassembled WGS sequence"/>
</dbReference>
<dbReference type="STRING" id="415425.SAMN05444363_0870"/>
<organism evidence="1 2">
    <name type="scientific">Flavobacterium terrae</name>
    <dbReference type="NCBI Taxonomy" id="415425"/>
    <lineage>
        <taxon>Bacteria</taxon>
        <taxon>Pseudomonadati</taxon>
        <taxon>Bacteroidota</taxon>
        <taxon>Flavobacteriia</taxon>
        <taxon>Flavobacteriales</taxon>
        <taxon>Flavobacteriaceae</taxon>
        <taxon>Flavobacterium</taxon>
    </lineage>
</organism>
<accession>A0A1M6BPR8</accession>